<dbReference type="EMBL" id="KQ086078">
    <property type="protein sequence ID" value="KLO08765.1"/>
    <property type="molecule type" value="Genomic_DNA"/>
</dbReference>
<evidence type="ECO:0000256" key="1">
    <source>
        <dbReference type="SAM" id="MobiDB-lite"/>
    </source>
</evidence>
<keyword evidence="3" id="KW-1185">Reference proteome</keyword>
<dbReference type="InParanoid" id="A0A0H2RA76"/>
<gene>
    <name evidence="2" type="ORF">SCHPADRAFT_931592</name>
</gene>
<protein>
    <submittedName>
        <fullName evidence="2">Uncharacterized protein</fullName>
    </submittedName>
</protein>
<dbReference type="OrthoDB" id="5139510at2759"/>
<dbReference type="InterPro" id="IPR032675">
    <property type="entry name" value="LRR_dom_sf"/>
</dbReference>
<reference evidence="2 3" key="1">
    <citation type="submission" date="2015-04" db="EMBL/GenBank/DDBJ databases">
        <title>Complete genome sequence of Schizopora paradoxa KUC8140, a cosmopolitan wood degrader in East Asia.</title>
        <authorList>
            <consortium name="DOE Joint Genome Institute"/>
            <person name="Min B."/>
            <person name="Park H."/>
            <person name="Jang Y."/>
            <person name="Kim J.-J."/>
            <person name="Kim K.H."/>
            <person name="Pangilinan J."/>
            <person name="Lipzen A."/>
            <person name="Riley R."/>
            <person name="Grigoriev I.V."/>
            <person name="Spatafora J.W."/>
            <person name="Choi I.-G."/>
        </authorList>
    </citation>
    <scope>NUCLEOTIDE SEQUENCE [LARGE SCALE GENOMIC DNA]</scope>
    <source>
        <strain evidence="2 3">KUC8140</strain>
    </source>
</reference>
<name>A0A0H2RA76_9AGAM</name>
<organism evidence="2 3">
    <name type="scientific">Schizopora paradoxa</name>
    <dbReference type="NCBI Taxonomy" id="27342"/>
    <lineage>
        <taxon>Eukaryota</taxon>
        <taxon>Fungi</taxon>
        <taxon>Dikarya</taxon>
        <taxon>Basidiomycota</taxon>
        <taxon>Agaricomycotina</taxon>
        <taxon>Agaricomycetes</taxon>
        <taxon>Hymenochaetales</taxon>
        <taxon>Schizoporaceae</taxon>
        <taxon>Schizopora</taxon>
    </lineage>
</organism>
<accession>A0A0H2RA76</accession>
<dbReference type="Gene3D" id="3.80.10.10">
    <property type="entry name" value="Ribonuclease Inhibitor"/>
    <property type="match status" value="1"/>
</dbReference>
<proteinExistence type="predicted"/>
<sequence>MDVSAPNNSSRASDIPPELLDRIFKICERYYKRYSYSYGEILLPKSRMYPLLLVCRTWRPVAEHRLYKSISIGSNRTVRDRNGQKMEIVGKEVCRKLCETVQGNPRIASLVRELHMGSLNVDREESELHVRLIGICKNVDEIELYGCHEALLEDLAQVLAKADLVSLRLWHERLKSFGSDQKLFSLSTLMKLLPNWPRLEKLFVRLARVEYGPFHEAELAGSHPTPGTCAALRNISIHGVSFNAAQLKQLADICPNLEEISSSIRYDCDEALRHCVQVWSSSLKVCAIQVFAPSREGPHAFPDNTSPVVSFPLIEIRELSMPSPLLTPSAMKFLPNVEKLGFRGEYHHGMELAKIIENGGMPRLRELNAFYNSDYREAIDDRLERGIAKETRRVCEERNIYVLDILSRNDEIGPPRVNDYSELRPDSPDNDWHDGHRLGTVKYM</sequence>
<evidence type="ECO:0000313" key="3">
    <source>
        <dbReference type="Proteomes" id="UP000053477"/>
    </source>
</evidence>
<dbReference type="Proteomes" id="UP000053477">
    <property type="component" value="Unassembled WGS sequence"/>
</dbReference>
<evidence type="ECO:0000313" key="2">
    <source>
        <dbReference type="EMBL" id="KLO08765.1"/>
    </source>
</evidence>
<feature type="region of interest" description="Disordered" evidence="1">
    <location>
        <begin position="414"/>
        <end position="435"/>
    </location>
</feature>
<dbReference type="AlphaFoldDB" id="A0A0H2RA76"/>